<dbReference type="GO" id="GO:0005789">
    <property type="term" value="C:endoplasmic reticulum membrane"/>
    <property type="evidence" value="ECO:0007669"/>
    <property type="project" value="UniProtKB-SubCell"/>
</dbReference>
<evidence type="ECO:0000256" key="9">
    <source>
        <dbReference type="ARBA" id="ARBA00038080"/>
    </source>
</evidence>
<gene>
    <name evidence="11" type="ORF">Csa_6G094680</name>
</gene>
<keyword evidence="4" id="KW-0812">Transmembrane</keyword>
<evidence type="ECO:0000256" key="5">
    <source>
        <dbReference type="ARBA" id="ARBA00022824"/>
    </source>
</evidence>
<keyword evidence="8" id="KW-0472">Membrane</keyword>
<comment type="subcellular location">
    <subcellularLocation>
        <location evidence="1">Cell membrane</location>
        <topology evidence="1">Single-pass membrane protein</topology>
    </subcellularLocation>
    <subcellularLocation>
        <location evidence="2">Endoplasmic reticulum membrane</location>
        <topology evidence="2">Single-pass membrane protein</topology>
    </subcellularLocation>
</comment>
<reference evidence="11 12" key="1">
    <citation type="journal article" date="2009" name="Nat. Genet.">
        <title>The genome of the cucumber, Cucumis sativus L.</title>
        <authorList>
            <person name="Huang S."/>
            <person name="Li R."/>
            <person name="Zhang Z."/>
            <person name="Li L."/>
            <person name="Gu X."/>
            <person name="Fan W."/>
            <person name="Lucas W.J."/>
            <person name="Wang X."/>
            <person name="Xie B."/>
            <person name="Ni P."/>
            <person name="Ren Y."/>
            <person name="Zhu H."/>
            <person name="Li J."/>
            <person name="Lin K."/>
            <person name="Jin W."/>
            <person name="Fei Z."/>
            <person name="Li G."/>
            <person name="Staub J."/>
            <person name="Kilian A."/>
            <person name="van der Vossen E.A."/>
            <person name="Wu Y."/>
            <person name="Guo J."/>
            <person name="He J."/>
            <person name="Jia Z."/>
            <person name="Ren Y."/>
            <person name="Tian G."/>
            <person name="Lu Y."/>
            <person name="Ruan J."/>
            <person name="Qian W."/>
            <person name="Wang M."/>
            <person name="Huang Q."/>
            <person name="Li B."/>
            <person name="Xuan Z."/>
            <person name="Cao J."/>
            <person name="Asan"/>
            <person name="Wu Z."/>
            <person name="Zhang J."/>
            <person name="Cai Q."/>
            <person name="Bai Y."/>
            <person name="Zhao B."/>
            <person name="Han Y."/>
            <person name="Li Y."/>
            <person name="Li X."/>
            <person name="Wang S."/>
            <person name="Shi Q."/>
            <person name="Liu S."/>
            <person name="Cho W.K."/>
            <person name="Kim J.Y."/>
            <person name="Xu Y."/>
            <person name="Heller-Uszynska K."/>
            <person name="Miao H."/>
            <person name="Cheng Z."/>
            <person name="Zhang S."/>
            <person name="Wu J."/>
            <person name="Yang Y."/>
            <person name="Kang H."/>
            <person name="Li M."/>
            <person name="Liang H."/>
            <person name="Ren X."/>
            <person name="Shi Z."/>
            <person name="Wen M."/>
            <person name="Jian M."/>
            <person name="Yang H."/>
            <person name="Zhang G."/>
            <person name="Yang Z."/>
            <person name="Chen R."/>
            <person name="Liu S."/>
            <person name="Li J."/>
            <person name="Ma L."/>
            <person name="Liu H."/>
            <person name="Zhou Y."/>
            <person name="Zhao J."/>
            <person name="Fang X."/>
            <person name="Li G."/>
            <person name="Fang L."/>
            <person name="Li Y."/>
            <person name="Liu D."/>
            <person name="Zheng H."/>
            <person name="Zhang Y."/>
            <person name="Qin N."/>
            <person name="Li Z."/>
            <person name="Yang G."/>
            <person name="Yang S."/>
            <person name="Bolund L."/>
            <person name="Kristiansen K."/>
            <person name="Zheng H."/>
            <person name="Li S."/>
            <person name="Zhang X."/>
            <person name="Yang H."/>
            <person name="Wang J."/>
            <person name="Sun R."/>
            <person name="Zhang B."/>
            <person name="Jiang S."/>
            <person name="Wang J."/>
            <person name="Du Y."/>
            <person name="Li S."/>
        </authorList>
    </citation>
    <scope>NUCLEOTIDE SEQUENCE [LARGE SCALE GENOMIC DNA]</scope>
    <source>
        <strain evidence="12">cv. 9930</strain>
    </source>
</reference>
<evidence type="ECO:0000256" key="4">
    <source>
        <dbReference type="ARBA" id="ARBA00022692"/>
    </source>
</evidence>
<keyword evidence="12" id="KW-1185">Reference proteome</keyword>
<dbReference type="PANTHER" id="PTHR32219">
    <property type="entry name" value="RNA-BINDING PROTEIN YLMH-RELATED"/>
    <property type="match status" value="1"/>
</dbReference>
<evidence type="ECO:0000256" key="3">
    <source>
        <dbReference type="ARBA" id="ARBA00022475"/>
    </source>
</evidence>
<dbReference type="GO" id="GO:0005886">
    <property type="term" value="C:plasma membrane"/>
    <property type="evidence" value="ECO:0007669"/>
    <property type="project" value="UniProtKB-SubCell"/>
</dbReference>
<dbReference type="eggNOG" id="ENOG502QQX1">
    <property type="taxonomic scope" value="Eukaryota"/>
</dbReference>
<evidence type="ECO:0000256" key="10">
    <source>
        <dbReference type="SAM" id="Coils"/>
    </source>
</evidence>
<feature type="coiled-coil region" evidence="10">
    <location>
        <begin position="308"/>
        <end position="335"/>
    </location>
</feature>
<protein>
    <submittedName>
        <fullName evidence="11">Uncharacterized protein</fullName>
    </submittedName>
</protein>
<organism evidence="11 12">
    <name type="scientific">Cucumis sativus</name>
    <name type="common">Cucumber</name>
    <dbReference type="NCBI Taxonomy" id="3659"/>
    <lineage>
        <taxon>Eukaryota</taxon>
        <taxon>Viridiplantae</taxon>
        <taxon>Streptophyta</taxon>
        <taxon>Embryophyta</taxon>
        <taxon>Tracheophyta</taxon>
        <taxon>Spermatophyta</taxon>
        <taxon>Magnoliopsida</taxon>
        <taxon>eudicotyledons</taxon>
        <taxon>Gunneridae</taxon>
        <taxon>Pentapetalae</taxon>
        <taxon>rosids</taxon>
        <taxon>fabids</taxon>
        <taxon>Cucurbitales</taxon>
        <taxon>Cucurbitaceae</taxon>
        <taxon>Benincaseae</taxon>
        <taxon>Cucumis</taxon>
    </lineage>
</organism>
<evidence type="ECO:0000256" key="7">
    <source>
        <dbReference type="ARBA" id="ARBA00023054"/>
    </source>
</evidence>
<comment type="similarity">
    <text evidence="9">Belongs to the plant Proton pump-interactor protein family.</text>
</comment>
<keyword evidence="6" id="KW-1133">Transmembrane helix</keyword>
<dbReference type="Proteomes" id="UP000029981">
    <property type="component" value="Chromosome 6"/>
</dbReference>
<proteinExistence type="inferred from homology"/>
<sequence>MESDQGYHLLPFTAPSSDTHCFDFEAKKSTMEEGDQFNCREKNMVEEQEGSEVIGEEGIIDCSDDEMPVGVVRHFYFVKVLPLENPNLDAMIKKAEEMIDKTNRDQVLLATKIREKMMDRDAVRSKLSWMKKYDYYELTIKWHKERLDILHLSLDKLTFANNAYKGKPVNSCLSSGEVDKQKLHFLMLHGCKNMADERKLLREVNASQGKDGGITLDELHAPIQRLRGQFPTNYMGRTESDENARKQAILKGIKHHEVIMEKAIANAVVNGKLWNSLSSKKSIQEEIEMLNNSSIQPRERQRKTITEIRKVNLELEKVEKDIRSLQKLFTDANRKKDDAYTTILRLKKQYGEENASYYQYRSLMKKVEALVKKKDIAAVQEVSQTQVEKFMHQWNDNMEFRNDYKKRVNPSLKNRHLGVDGRMTMNNQKPEVEDTRKIIKPDTLSKTRLKWLMKDSEDPFELLS</sequence>
<dbReference type="Gramene" id="KGN46450">
    <property type="protein sequence ID" value="KGN46450"/>
    <property type="gene ID" value="Csa_6G094680"/>
</dbReference>
<keyword evidence="7 10" id="KW-0175">Coiled coil</keyword>
<reference evidence="11 12" key="3">
    <citation type="journal article" date="2010" name="BMC Genomics">
        <title>Transcriptome sequencing and comparative analysis of cucumber flowers with different sex types.</title>
        <authorList>
            <person name="Guo S."/>
            <person name="Zheng Y."/>
            <person name="Joung J.G."/>
            <person name="Liu S."/>
            <person name="Zhang Z."/>
            <person name="Crasta O.R."/>
            <person name="Sobral B.W."/>
            <person name="Xu Y."/>
            <person name="Huang S."/>
            <person name="Fei Z."/>
        </authorList>
    </citation>
    <scope>NUCLEOTIDE SEQUENCE [LARGE SCALE GENOMIC DNA]</scope>
    <source>
        <strain evidence="12">cv. 9930</strain>
    </source>
</reference>
<evidence type="ECO:0000313" key="11">
    <source>
        <dbReference type="EMBL" id="KGN46450.1"/>
    </source>
</evidence>
<name>A0A0A0K9L8_CUCSA</name>
<dbReference type="AlphaFoldDB" id="A0A0A0K9L8"/>
<evidence type="ECO:0000256" key="8">
    <source>
        <dbReference type="ARBA" id="ARBA00023136"/>
    </source>
</evidence>
<keyword evidence="5" id="KW-0256">Endoplasmic reticulum</keyword>
<evidence type="ECO:0000313" key="12">
    <source>
        <dbReference type="Proteomes" id="UP000029981"/>
    </source>
</evidence>
<reference evidence="11 12" key="2">
    <citation type="journal article" date="2009" name="PLoS ONE">
        <title>An integrated genetic and cytogenetic map of the cucumber genome.</title>
        <authorList>
            <person name="Ren Y."/>
            <person name="Zhang Z."/>
            <person name="Liu J."/>
            <person name="Staub J.E."/>
            <person name="Han Y."/>
            <person name="Cheng Z."/>
            <person name="Li X."/>
            <person name="Lu J."/>
            <person name="Miao H."/>
            <person name="Kang H."/>
            <person name="Xie B."/>
            <person name="Gu X."/>
            <person name="Wang X."/>
            <person name="Du Y."/>
            <person name="Jin W."/>
            <person name="Huang S."/>
        </authorList>
    </citation>
    <scope>NUCLEOTIDE SEQUENCE [LARGE SCALE GENOMIC DNA]</scope>
    <source>
        <strain evidence="12">cv. 9930</strain>
    </source>
</reference>
<dbReference type="InterPro" id="IPR055282">
    <property type="entry name" value="PPI1-4"/>
</dbReference>
<keyword evidence="3" id="KW-1003">Cell membrane</keyword>
<evidence type="ECO:0000256" key="1">
    <source>
        <dbReference type="ARBA" id="ARBA00004162"/>
    </source>
</evidence>
<dbReference type="EMBL" id="CM002927">
    <property type="protein sequence ID" value="KGN46450.1"/>
    <property type="molecule type" value="Genomic_DNA"/>
</dbReference>
<evidence type="ECO:0000256" key="6">
    <source>
        <dbReference type="ARBA" id="ARBA00022989"/>
    </source>
</evidence>
<dbReference type="OrthoDB" id="1096364at2759"/>
<reference evidence="11 12" key="4">
    <citation type="journal article" date="2011" name="BMC Genomics">
        <title>RNA-Seq improves annotation of protein-coding genes in the cucumber genome.</title>
        <authorList>
            <person name="Li Z."/>
            <person name="Zhang Z."/>
            <person name="Yan P."/>
            <person name="Huang S."/>
            <person name="Fei Z."/>
            <person name="Lin K."/>
        </authorList>
    </citation>
    <scope>NUCLEOTIDE SEQUENCE [LARGE SCALE GENOMIC DNA]</scope>
    <source>
        <strain evidence="12">cv. 9930</strain>
    </source>
</reference>
<dbReference type="PANTHER" id="PTHR32219:SF16">
    <property type="entry name" value="CORE-2_I-BRANCHING BETA-1,6-N-ACETYLGLUCOSAMINYLTRANSFERASE FAMILY PROTEIN"/>
    <property type="match status" value="1"/>
</dbReference>
<evidence type="ECO:0000256" key="2">
    <source>
        <dbReference type="ARBA" id="ARBA00004389"/>
    </source>
</evidence>
<accession>A0A0A0K9L8</accession>
<dbReference type="STRING" id="3659.A0A0A0K9L8"/>